<gene>
    <name evidence="1" type="ORF">DIS24_g7212</name>
</gene>
<protein>
    <submittedName>
        <fullName evidence="1">Uncharacterized protein</fullName>
    </submittedName>
</protein>
<dbReference type="AlphaFoldDB" id="A0AA39Y9S0"/>
<keyword evidence="2" id="KW-1185">Reference proteome</keyword>
<accession>A0AA39Y9S0</accession>
<dbReference type="EMBL" id="JAUJDW010000041">
    <property type="protein sequence ID" value="KAK0647965.1"/>
    <property type="molecule type" value="Genomic_DNA"/>
</dbReference>
<dbReference type="Proteomes" id="UP001175001">
    <property type="component" value="Unassembled WGS sequence"/>
</dbReference>
<name>A0AA39Y9S0_9PEZI</name>
<sequence>MSSSPEAIFMDQVYIAILDVARKIKSRMGQQDTCSITLFKFIDVTTLLVKLQEEYGGTMLASSVSKWDEVESMKGLVNTWLCCIGDVLINGKYFSSIELQSRFIWGPLPLPASMRGHLSERDLVDEVVTDVREEEVDKSLRTR</sequence>
<evidence type="ECO:0000313" key="2">
    <source>
        <dbReference type="Proteomes" id="UP001175001"/>
    </source>
</evidence>
<reference evidence="1" key="1">
    <citation type="submission" date="2023-06" db="EMBL/GenBank/DDBJ databases">
        <title>Multi-omics analyses reveal the molecular pathogenesis toolkit of Lasiodiplodia hormozganensis, a cross-kingdom pathogen.</title>
        <authorList>
            <person name="Felix C."/>
            <person name="Meneses R."/>
            <person name="Goncalves M.F.M."/>
            <person name="Tilleman L."/>
            <person name="Duarte A.S."/>
            <person name="Jorrin-Novo J.V."/>
            <person name="Van De Peer Y."/>
            <person name="Deforce D."/>
            <person name="Van Nieuwerburgh F."/>
            <person name="Esteves A.C."/>
            <person name="Alves A."/>
        </authorList>
    </citation>
    <scope>NUCLEOTIDE SEQUENCE</scope>
    <source>
        <strain evidence="1">CBS 339.90</strain>
    </source>
</reference>
<proteinExistence type="predicted"/>
<comment type="caution">
    <text evidence="1">The sequence shown here is derived from an EMBL/GenBank/DDBJ whole genome shotgun (WGS) entry which is preliminary data.</text>
</comment>
<organism evidence="1 2">
    <name type="scientific">Lasiodiplodia hormozganensis</name>
    <dbReference type="NCBI Taxonomy" id="869390"/>
    <lineage>
        <taxon>Eukaryota</taxon>
        <taxon>Fungi</taxon>
        <taxon>Dikarya</taxon>
        <taxon>Ascomycota</taxon>
        <taxon>Pezizomycotina</taxon>
        <taxon>Dothideomycetes</taxon>
        <taxon>Dothideomycetes incertae sedis</taxon>
        <taxon>Botryosphaeriales</taxon>
        <taxon>Botryosphaeriaceae</taxon>
        <taxon>Lasiodiplodia</taxon>
    </lineage>
</organism>
<evidence type="ECO:0000313" key="1">
    <source>
        <dbReference type="EMBL" id="KAK0647965.1"/>
    </source>
</evidence>